<dbReference type="SUPFAM" id="SSF54913">
    <property type="entry name" value="GlnB-like"/>
    <property type="match status" value="1"/>
</dbReference>
<evidence type="ECO:0000313" key="3">
    <source>
        <dbReference type="EMBL" id="VFK30378.1"/>
    </source>
</evidence>
<dbReference type="GO" id="GO:0005507">
    <property type="term" value="F:copper ion binding"/>
    <property type="evidence" value="ECO:0007669"/>
    <property type="project" value="TreeGrafter"/>
</dbReference>
<dbReference type="InterPro" id="IPR015867">
    <property type="entry name" value="N-reg_PII/ATP_PRibTrfase_C"/>
</dbReference>
<dbReference type="GO" id="GO:0010038">
    <property type="term" value="P:response to metal ion"/>
    <property type="evidence" value="ECO:0007669"/>
    <property type="project" value="InterPro"/>
</dbReference>
<dbReference type="EMBL" id="CAADGH010000017">
    <property type="protein sequence ID" value="VFK75193.1"/>
    <property type="molecule type" value="Genomic_DNA"/>
</dbReference>
<dbReference type="PANTHER" id="PTHR23419">
    <property type="entry name" value="DIVALENT CATION TOLERANCE CUTA-RELATED"/>
    <property type="match status" value="1"/>
</dbReference>
<dbReference type="EMBL" id="CAADFQ010000015">
    <property type="protein sequence ID" value="VFK30378.1"/>
    <property type="molecule type" value="Genomic_DNA"/>
</dbReference>
<comment type="similarity">
    <text evidence="1">Belongs to the CutA family.</text>
</comment>
<dbReference type="Pfam" id="PF03091">
    <property type="entry name" value="CutA1"/>
    <property type="match status" value="1"/>
</dbReference>
<evidence type="ECO:0000313" key="2">
    <source>
        <dbReference type="EMBL" id="VFK26457.1"/>
    </source>
</evidence>
<sequence>MSEIPHRIVLCTCPDLETAEQIATNLVDSGLAACVNIVPKIRSIYKWQGKIENHSESQLIIKTHQQRIPDLEQSIRQQHPYDVPEIIAIKIDSGSSEYLTWLNNLVR</sequence>
<proteinExistence type="inferred from homology"/>
<evidence type="ECO:0000256" key="1">
    <source>
        <dbReference type="ARBA" id="ARBA00010169"/>
    </source>
</evidence>
<dbReference type="PANTHER" id="PTHR23419:SF8">
    <property type="entry name" value="FI09726P"/>
    <property type="match status" value="1"/>
</dbReference>
<reference evidence="4" key="1">
    <citation type="submission" date="2019-02" db="EMBL/GenBank/DDBJ databases">
        <authorList>
            <person name="Gruber-Vodicka R. H."/>
            <person name="Seah K. B. B."/>
        </authorList>
    </citation>
    <scope>NUCLEOTIDE SEQUENCE</scope>
    <source>
        <strain evidence="2">BECK_BZ197</strain>
        <strain evidence="4">BECK_BZ198</strain>
        <strain evidence="3">BECK_BZ199</strain>
    </source>
</reference>
<accession>A0A451BA96</accession>
<dbReference type="Gene3D" id="3.30.70.120">
    <property type="match status" value="1"/>
</dbReference>
<gene>
    <name evidence="2" type="ORF">BECKMB1821G_GA0114241_102123</name>
    <name evidence="4" type="ORF">BECKMB1821H_GA0114242_101725</name>
    <name evidence="3" type="ORF">BECKMB1821I_GA0114274_101525</name>
</gene>
<dbReference type="InterPro" id="IPR011322">
    <property type="entry name" value="N-reg_PII-like_a/b"/>
</dbReference>
<protein>
    <submittedName>
        <fullName evidence="4">Divalent cation tolerance protein</fullName>
    </submittedName>
</protein>
<dbReference type="EMBL" id="CAADFO010000021">
    <property type="protein sequence ID" value="VFK26457.1"/>
    <property type="molecule type" value="Genomic_DNA"/>
</dbReference>
<dbReference type="InterPro" id="IPR004323">
    <property type="entry name" value="Ion_tolerance_CutA"/>
</dbReference>
<dbReference type="AlphaFoldDB" id="A0A451BA96"/>
<organism evidence="4">
    <name type="scientific">Candidatus Kentrum sp. MB</name>
    <dbReference type="NCBI Taxonomy" id="2138164"/>
    <lineage>
        <taxon>Bacteria</taxon>
        <taxon>Pseudomonadati</taxon>
        <taxon>Pseudomonadota</taxon>
        <taxon>Gammaproteobacteria</taxon>
        <taxon>Candidatus Kentrum</taxon>
    </lineage>
</organism>
<evidence type="ECO:0000313" key="4">
    <source>
        <dbReference type="EMBL" id="VFK75193.1"/>
    </source>
</evidence>
<name>A0A451BA96_9GAMM</name>